<evidence type="ECO:0000313" key="5">
    <source>
        <dbReference type="EMBL" id="RFP78093.1"/>
    </source>
</evidence>
<dbReference type="PANTHER" id="PTHR30629">
    <property type="entry name" value="PROPHAGE INTEGRASE"/>
    <property type="match status" value="1"/>
</dbReference>
<dbReference type="AlphaFoldDB" id="A0A372EHT3"/>
<evidence type="ECO:0000259" key="4">
    <source>
        <dbReference type="PROSITE" id="PS51898"/>
    </source>
</evidence>
<dbReference type="Proteomes" id="UP000261931">
    <property type="component" value="Unassembled WGS sequence"/>
</dbReference>
<gene>
    <name evidence="5" type="ORF">DY262_12280</name>
</gene>
<dbReference type="PROSITE" id="PS51898">
    <property type="entry name" value="TYR_RECOMBINASE"/>
    <property type="match status" value="1"/>
</dbReference>
<organism evidence="5 6">
    <name type="scientific">Hydrogenophaga borbori</name>
    <dbReference type="NCBI Taxonomy" id="2294117"/>
    <lineage>
        <taxon>Bacteria</taxon>
        <taxon>Pseudomonadati</taxon>
        <taxon>Pseudomonadota</taxon>
        <taxon>Betaproteobacteria</taxon>
        <taxon>Burkholderiales</taxon>
        <taxon>Comamonadaceae</taxon>
        <taxon>Hydrogenophaga</taxon>
    </lineage>
</organism>
<dbReference type="Pfam" id="PF13356">
    <property type="entry name" value="Arm-DNA-bind_3"/>
    <property type="match status" value="1"/>
</dbReference>
<evidence type="ECO:0000256" key="2">
    <source>
        <dbReference type="ARBA" id="ARBA00022908"/>
    </source>
</evidence>
<sequence>MLLRATVRDGRILRDRMLSGFCVRLNPRKVTFRVATSVAGKQFRMNLGHWPLMSVQEARAQAMDVLAKCRRGERPHRPAAPAPSPTLREVHADYCRDKRIKPSSQSRYGSLLRTHFGAWLDRPVSELGQLEFTEHCRAFVQRSGAALVELARGVVGAVMKYANALHGLDLASPFTKLAAVGLLPVRAQPRARVLQEADLPAWRAAVDKLGERQRDFLLLTLYTGLRRNECADLRRDQIDLVAGVLSIPETKNGKPLSLPITPAMREMLERRCSGLQPGDALFKGVAAGHLSKMAARVGSPAFMLHDLRKLLATVGERLGVGDAVLRRILNHTPQKGDVLHRHYVQLGVEDVKAPLERIQASLDAAITAQ</sequence>
<dbReference type="InterPro" id="IPR013762">
    <property type="entry name" value="Integrase-like_cat_sf"/>
</dbReference>
<reference evidence="5 6" key="1">
    <citation type="submission" date="2018-08" db="EMBL/GenBank/DDBJ databases">
        <title>Hydrogenophaga sp. LA-38 isolated from sludge.</title>
        <authorList>
            <person name="Im W.-T."/>
        </authorList>
    </citation>
    <scope>NUCLEOTIDE SEQUENCE [LARGE SCALE GENOMIC DNA]</scope>
    <source>
        <strain evidence="5 6">LA-38</strain>
    </source>
</reference>
<dbReference type="GO" id="GO:0015074">
    <property type="term" value="P:DNA integration"/>
    <property type="evidence" value="ECO:0007669"/>
    <property type="project" value="UniProtKB-KW"/>
</dbReference>
<dbReference type="Gene3D" id="1.10.443.10">
    <property type="entry name" value="Intergrase catalytic core"/>
    <property type="match status" value="1"/>
</dbReference>
<evidence type="ECO:0000313" key="6">
    <source>
        <dbReference type="Proteomes" id="UP000261931"/>
    </source>
</evidence>
<dbReference type="PANTHER" id="PTHR30629:SF2">
    <property type="entry name" value="PROPHAGE INTEGRASE INTS-RELATED"/>
    <property type="match status" value="1"/>
</dbReference>
<dbReference type="Pfam" id="PF00589">
    <property type="entry name" value="Phage_integrase"/>
    <property type="match status" value="1"/>
</dbReference>
<comment type="similarity">
    <text evidence="1">Belongs to the 'phage' integrase family.</text>
</comment>
<dbReference type="GO" id="GO:0003677">
    <property type="term" value="F:DNA binding"/>
    <property type="evidence" value="ECO:0007669"/>
    <property type="project" value="InterPro"/>
</dbReference>
<comment type="caution">
    <text evidence="5">The sequence shown here is derived from an EMBL/GenBank/DDBJ whole genome shotgun (WGS) entry which is preliminary data.</text>
</comment>
<evidence type="ECO:0000256" key="1">
    <source>
        <dbReference type="ARBA" id="ARBA00008857"/>
    </source>
</evidence>
<dbReference type="InterPro" id="IPR038488">
    <property type="entry name" value="Integrase_DNA-bd_sf"/>
</dbReference>
<dbReference type="InterPro" id="IPR011010">
    <property type="entry name" value="DNA_brk_join_enz"/>
</dbReference>
<proteinExistence type="inferred from homology"/>
<dbReference type="InterPro" id="IPR050808">
    <property type="entry name" value="Phage_Integrase"/>
</dbReference>
<dbReference type="Gene3D" id="3.30.160.390">
    <property type="entry name" value="Integrase, DNA-binding domain"/>
    <property type="match status" value="1"/>
</dbReference>
<dbReference type="CDD" id="cd00796">
    <property type="entry name" value="INT_Rci_Hp1_C"/>
    <property type="match status" value="1"/>
</dbReference>
<protein>
    <submittedName>
        <fullName evidence="5">DUF4102 domain-containing protein</fullName>
    </submittedName>
</protein>
<dbReference type="InterPro" id="IPR002104">
    <property type="entry name" value="Integrase_catalytic"/>
</dbReference>
<dbReference type="InterPro" id="IPR025166">
    <property type="entry name" value="Integrase_DNA_bind_dom"/>
</dbReference>
<evidence type="ECO:0000256" key="3">
    <source>
        <dbReference type="ARBA" id="ARBA00023172"/>
    </source>
</evidence>
<name>A0A372EHT3_9BURK</name>
<feature type="domain" description="Tyr recombinase" evidence="4">
    <location>
        <begin position="189"/>
        <end position="356"/>
    </location>
</feature>
<keyword evidence="3" id="KW-0233">DNA recombination</keyword>
<dbReference type="GO" id="GO:0006310">
    <property type="term" value="P:DNA recombination"/>
    <property type="evidence" value="ECO:0007669"/>
    <property type="project" value="UniProtKB-KW"/>
</dbReference>
<accession>A0A372EHT3</accession>
<dbReference type="EMBL" id="QVLS01000007">
    <property type="protein sequence ID" value="RFP78093.1"/>
    <property type="molecule type" value="Genomic_DNA"/>
</dbReference>
<dbReference type="SUPFAM" id="SSF56349">
    <property type="entry name" value="DNA breaking-rejoining enzymes"/>
    <property type="match status" value="1"/>
</dbReference>
<keyword evidence="2" id="KW-0229">DNA integration</keyword>
<keyword evidence="6" id="KW-1185">Reference proteome</keyword>